<dbReference type="EMBL" id="NOXS01000029">
    <property type="protein sequence ID" value="OYQ20177.1"/>
    <property type="molecule type" value="Genomic_DNA"/>
</dbReference>
<dbReference type="RefSeq" id="WP_094408000.1">
    <property type="nucleotide sequence ID" value="NZ_BMJZ01000001.1"/>
</dbReference>
<organism evidence="4 5">
    <name type="scientific">Elstera cyanobacteriorum</name>
    <dbReference type="NCBI Taxonomy" id="2022747"/>
    <lineage>
        <taxon>Bacteria</taxon>
        <taxon>Pseudomonadati</taxon>
        <taxon>Pseudomonadota</taxon>
        <taxon>Alphaproteobacteria</taxon>
        <taxon>Rhodospirillales</taxon>
        <taxon>Rhodospirillaceae</taxon>
        <taxon>Elstera</taxon>
    </lineage>
</organism>
<dbReference type="OrthoDB" id="5631361at2"/>
<sequence>MRYLPLWTLCLFLTVGTGGAVIAQSCTPIPDTAASFQLTLTGGAVPDNFYMTSLSIPGGESANVVIDTGSTGVVVSSSKVSAAAFAKATQDGHILYNSSNKFFGGKYVKTPVVFQTEGGGSVQTNPIDVLAVSCTCGVSQTAPTNQAAPNPARCSSYNGTPPTQGSTRSSLTQCQAAPDSIAMMGVGFDRGGRSSALNPFLNLAAPTGKTLHPGYIISKAGVTLGLTAENVKPFKTVQLQPNTKMPGTEWLQPNACATVAAPGGTPSVKLCGGMLMDTGIDFMFLSFNASQRPAGSTTPSAGPYDGANRTILTPGWPMTFTASGQDQQTLLTYTQTAVQTNAAPTPQQTVAVWAGSTSTSGFMNTGRRLLYSSAYLFDQQCGKLGFAAY</sequence>
<dbReference type="InterPro" id="IPR048054">
    <property type="entry name" value="PecA_C"/>
</dbReference>
<evidence type="ECO:0000256" key="1">
    <source>
        <dbReference type="SAM" id="MobiDB-lite"/>
    </source>
</evidence>
<feature type="signal peptide" evidence="2">
    <location>
        <begin position="1"/>
        <end position="23"/>
    </location>
</feature>
<gene>
    <name evidence="4" type="ORF">CHR90_05565</name>
</gene>
<dbReference type="GO" id="GO:0004190">
    <property type="term" value="F:aspartic-type endopeptidase activity"/>
    <property type="evidence" value="ECO:0007669"/>
    <property type="project" value="InterPro"/>
</dbReference>
<comment type="caution">
    <text evidence="4">The sequence shown here is derived from an EMBL/GenBank/DDBJ whole genome shotgun (WGS) entry which is preliminary data.</text>
</comment>
<dbReference type="Gene3D" id="2.40.70.10">
    <property type="entry name" value="Acid Proteases"/>
    <property type="match status" value="1"/>
</dbReference>
<dbReference type="AlphaFoldDB" id="A0A255XT47"/>
<evidence type="ECO:0000313" key="5">
    <source>
        <dbReference type="Proteomes" id="UP000216361"/>
    </source>
</evidence>
<dbReference type="PROSITE" id="PS51257">
    <property type="entry name" value="PROKAR_LIPOPROTEIN"/>
    <property type="match status" value="1"/>
</dbReference>
<reference evidence="4 5" key="1">
    <citation type="submission" date="2017-07" db="EMBL/GenBank/DDBJ databases">
        <title>Elstera cyanobacteriorum sp. nov., a novel bacterium isolated from cyanobacterial aggregates in a eutrophic lake.</title>
        <authorList>
            <person name="Cai H."/>
        </authorList>
    </citation>
    <scope>NUCLEOTIDE SEQUENCE [LARGE SCALE GENOMIC DNA]</scope>
    <source>
        <strain evidence="4 5">TH019</strain>
    </source>
</reference>
<feature type="region of interest" description="Disordered" evidence="1">
    <location>
        <begin position="142"/>
        <end position="170"/>
    </location>
</feature>
<accession>A0A255XT47</accession>
<evidence type="ECO:0000256" key="2">
    <source>
        <dbReference type="SAM" id="SignalP"/>
    </source>
</evidence>
<feature type="compositionally biased region" description="Polar residues" evidence="1">
    <location>
        <begin position="153"/>
        <end position="170"/>
    </location>
</feature>
<name>A0A255XT47_9PROT</name>
<keyword evidence="2" id="KW-0732">Signal</keyword>
<keyword evidence="5" id="KW-1185">Reference proteome</keyword>
<feature type="compositionally biased region" description="Low complexity" evidence="1">
    <location>
        <begin position="142"/>
        <end position="152"/>
    </location>
</feature>
<dbReference type="Proteomes" id="UP000216361">
    <property type="component" value="Unassembled WGS sequence"/>
</dbReference>
<feature type="domain" description="PE cleavage protein A C-terminal" evidence="3">
    <location>
        <begin position="50"/>
        <end position="243"/>
    </location>
</feature>
<dbReference type="InterPro" id="IPR021109">
    <property type="entry name" value="Peptidase_aspartic_dom_sf"/>
</dbReference>
<feature type="chain" id="PRO_5012038844" description="PE cleavage protein A C-terminal domain-containing protein" evidence="2">
    <location>
        <begin position="24"/>
        <end position="389"/>
    </location>
</feature>
<protein>
    <recommendedName>
        <fullName evidence="3">PE cleavage protein A C-terminal domain-containing protein</fullName>
    </recommendedName>
</protein>
<evidence type="ECO:0000259" key="3">
    <source>
        <dbReference type="Pfam" id="PF20729"/>
    </source>
</evidence>
<evidence type="ECO:0000313" key="4">
    <source>
        <dbReference type="EMBL" id="OYQ20177.1"/>
    </source>
</evidence>
<dbReference type="Pfam" id="PF20729">
    <property type="entry name" value="PE-PGRS_C"/>
    <property type="match status" value="1"/>
</dbReference>
<proteinExistence type="predicted"/>